<organism evidence="1 2">
    <name type="scientific">Bacillus altitudinis</name>
    <dbReference type="NCBI Taxonomy" id="293387"/>
    <lineage>
        <taxon>Bacteria</taxon>
        <taxon>Bacillati</taxon>
        <taxon>Bacillota</taxon>
        <taxon>Bacilli</taxon>
        <taxon>Bacillales</taxon>
        <taxon>Bacillaceae</taxon>
        <taxon>Bacillus</taxon>
    </lineage>
</organism>
<dbReference type="InterPro" id="IPR025945">
    <property type="entry name" value="DHHW"/>
</dbReference>
<sequence>KLDFQDKYSVFLNGDHPIVEINTTTNTPRQLLLIKDSYANSMVPYLIESYSKITIVDPKYYSNNLYDLISDNKFTDVLFLYNANTFFKDTSLVNLLNSK</sequence>
<proteinExistence type="predicted"/>
<dbReference type="RefSeq" id="WP_350387096.1">
    <property type="nucleotide sequence ID" value="NZ_JBEOME010000089.1"/>
</dbReference>
<gene>
    <name evidence="1" type="ORF">ABQG71_21550</name>
</gene>
<comment type="caution">
    <text evidence="1">The sequence shown here is derived from an EMBL/GenBank/DDBJ whole genome shotgun (WGS) entry which is preliminary data.</text>
</comment>
<feature type="non-terminal residue" evidence="1">
    <location>
        <position position="1"/>
    </location>
</feature>
<protein>
    <submittedName>
        <fullName evidence="1">DHHW family protein</fullName>
    </submittedName>
</protein>
<dbReference type="Pfam" id="PF14286">
    <property type="entry name" value="DHHW"/>
    <property type="match status" value="1"/>
</dbReference>
<name>A0ABV1SB08_BACAB</name>
<reference evidence="1 2" key="1">
    <citation type="submission" date="2024-06" db="EMBL/GenBank/DDBJ databases">
        <title>Construction of an artificial bacterial consortium using nitrogen cycle bacteria from Cuatro Cienegas Basin and a mangrove forest.</title>
        <authorList>
            <person name="Aguilera-Najera D."/>
            <person name="Marquez-Cianci L."/>
            <person name="Martinez-Perez E."/>
            <person name="Rosas-Barrera M."/>
            <person name="Rodriguez-Cruz U.E."/>
            <person name="Tapia-Lopez R."/>
            <person name="Eguiarte L.E."/>
            <person name="Souza-Saldivar V."/>
        </authorList>
    </citation>
    <scope>NUCLEOTIDE SEQUENCE [LARGE SCALE GENOMIC DNA]</scope>
    <source>
        <strain evidence="1 2">S14-15</strain>
    </source>
</reference>
<keyword evidence="2" id="KW-1185">Reference proteome</keyword>
<evidence type="ECO:0000313" key="2">
    <source>
        <dbReference type="Proteomes" id="UP001467674"/>
    </source>
</evidence>
<evidence type="ECO:0000313" key="1">
    <source>
        <dbReference type="EMBL" id="MER3123727.1"/>
    </source>
</evidence>
<accession>A0ABV1SB08</accession>
<dbReference type="EMBL" id="JBEOME010000089">
    <property type="protein sequence ID" value="MER3123727.1"/>
    <property type="molecule type" value="Genomic_DNA"/>
</dbReference>
<dbReference type="Proteomes" id="UP001467674">
    <property type="component" value="Unassembled WGS sequence"/>
</dbReference>